<dbReference type="InterPro" id="IPR001932">
    <property type="entry name" value="PPM-type_phosphatase-like_dom"/>
</dbReference>
<dbReference type="InterPro" id="IPR052016">
    <property type="entry name" value="Bact_Sigma-Reg"/>
</dbReference>
<gene>
    <name evidence="5" type="ORF">L2764_10610</name>
</gene>
<dbReference type="PROSITE" id="PS50110">
    <property type="entry name" value="RESPONSE_REGULATORY"/>
    <property type="match status" value="1"/>
</dbReference>
<comment type="caution">
    <text evidence="5">The sequence shown here is derived from an EMBL/GenBank/DDBJ whole genome shotgun (WGS) entry which is preliminary data.</text>
</comment>
<dbReference type="Pfam" id="PF07228">
    <property type="entry name" value="SpoIIE"/>
    <property type="match status" value="1"/>
</dbReference>
<feature type="modified residue" description="4-aspartylphosphate" evidence="2">
    <location>
        <position position="63"/>
    </location>
</feature>
<dbReference type="InterPro" id="IPR011006">
    <property type="entry name" value="CheY-like_superfamily"/>
</dbReference>
<dbReference type="CDD" id="cd17574">
    <property type="entry name" value="REC_OmpR"/>
    <property type="match status" value="1"/>
</dbReference>
<accession>A0ABT0LB64</accession>
<keyword evidence="3" id="KW-0175">Coiled coil</keyword>
<proteinExistence type="predicted"/>
<dbReference type="PANTHER" id="PTHR43156">
    <property type="entry name" value="STAGE II SPORULATION PROTEIN E-RELATED"/>
    <property type="match status" value="1"/>
</dbReference>
<protein>
    <submittedName>
        <fullName evidence="5">SpoIIE family protein phosphatase</fullName>
    </submittedName>
</protein>
<feature type="coiled-coil region" evidence="3">
    <location>
        <begin position="127"/>
        <end position="161"/>
    </location>
</feature>
<dbReference type="SUPFAM" id="SSF81606">
    <property type="entry name" value="PP2C-like"/>
    <property type="match status" value="1"/>
</dbReference>
<dbReference type="SMART" id="SM00331">
    <property type="entry name" value="PP2C_SIG"/>
    <property type="match status" value="1"/>
</dbReference>
<feature type="domain" description="Response regulatory" evidence="4">
    <location>
        <begin position="14"/>
        <end position="128"/>
    </location>
</feature>
<dbReference type="RefSeq" id="WP_248940188.1">
    <property type="nucleotide sequence ID" value="NZ_JAKIKS010000034.1"/>
</dbReference>
<dbReference type="Proteomes" id="UP001203423">
    <property type="component" value="Unassembled WGS sequence"/>
</dbReference>
<keyword evidence="6" id="KW-1185">Reference proteome</keyword>
<dbReference type="Pfam" id="PF00072">
    <property type="entry name" value="Response_reg"/>
    <property type="match status" value="1"/>
</dbReference>
<evidence type="ECO:0000259" key="4">
    <source>
        <dbReference type="PROSITE" id="PS50110"/>
    </source>
</evidence>
<keyword evidence="2" id="KW-0597">Phosphoprotein</keyword>
<sequence length="408" mass="45991">MSLLEVVPAFKHISILIAEDSMSQRYILNELLTSMGLNITSSTNGNEAFSKFNSSPTDIVITDWNMPGMCGPDLCKKLKQHTDTPYIIMLTSNIEDEHKVTGIESGADDYIVKPYRANILKVRILAAVRLIKMQRQLRQKNEQLQQMLEKEHAYLKQIQQDLDSAARLQQALLPHSPHLNDDWEIATKFQPASDLAGDIFQCMNIDDTHIGFYLLDVTGHGVAASMQSFTLAQRLASDRCPWGKLDPSLIVNELNQEFEDPESMGRFATLILGILNTKTSQVKITNAGHPDAIIIDDQNTQFMGAKSQLPIGISKENKYQSQDFILDQKQKLLVYSDGLYECVHPTFGMFGQERLCQLCRSANALSANLLLNHINHAVTLWQGNSLQDDISMMILSPKNHNRNRKDYV</sequence>
<dbReference type="Gene3D" id="3.60.40.10">
    <property type="entry name" value="PPM-type phosphatase domain"/>
    <property type="match status" value="1"/>
</dbReference>
<evidence type="ECO:0000256" key="1">
    <source>
        <dbReference type="ARBA" id="ARBA00022801"/>
    </source>
</evidence>
<dbReference type="PANTHER" id="PTHR43156:SF2">
    <property type="entry name" value="STAGE II SPORULATION PROTEIN E"/>
    <property type="match status" value="1"/>
</dbReference>
<keyword evidence="1" id="KW-0378">Hydrolase</keyword>
<dbReference type="SUPFAM" id="SSF52172">
    <property type="entry name" value="CheY-like"/>
    <property type="match status" value="1"/>
</dbReference>
<evidence type="ECO:0000313" key="5">
    <source>
        <dbReference type="EMBL" id="MCL1124912.1"/>
    </source>
</evidence>
<evidence type="ECO:0000256" key="2">
    <source>
        <dbReference type="PROSITE-ProRule" id="PRU00169"/>
    </source>
</evidence>
<evidence type="ECO:0000256" key="3">
    <source>
        <dbReference type="SAM" id="Coils"/>
    </source>
</evidence>
<dbReference type="Gene3D" id="3.40.50.2300">
    <property type="match status" value="1"/>
</dbReference>
<dbReference type="InterPro" id="IPR001789">
    <property type="entry name" value="Sig_transdc_resp-reg_receiver"/>
</dbReference>
<dbReference type="SMART" id="SM00448">
    <property type="entry name" value="REC"/>
    <property type="match status" value="1"/>
</dbReference>
<organism evidence="5 6">
    <name type="scientific">Shewanella surugensis</name>
    <dbReference type="NCBI Taxonomy" id="212020"/>
    <lineage>
        <taxon>Bacteria</taxon>
        <taxon>Pseudomonadati</taxon>
        <taxon>Pseudomonadota</taxon>
        <taxon>Gammaproteobacteria</taxon>
        <taxon>Alteromonadales</taxon>
        <taxon>Shewanellaceae</taxon>
        <taxon>Shewanella</taxon>
    </lineage>
</organism>
<name>A0ABT0LB64_9GAMM</name>
<dbReference type="InterPro" id="IPR036457">
    <property type="entry name" value="PPM-type-like_dom_sf"/>
</dbReference>
<dbReference type="EMBL" id="JAKIKS010000034">
    <property type="protein sequence ID" value="MCL1124912.1"/>
    <property type="molecule type" value="Genomic_DNA"/>
</dbReference>
<evidence type="ECO:0000313" key="6">
    <source>
        <dbReference type="Proteomes" id="UP001203423"/>
    </source>
</evidence>
<reference evidence="5 6" key="1">
    <citation type="submission" date="2022-01" db="EMBL/GenBank/DDBJ databases">
        <title>Whole genome-based taxonomy of the Shewanellaceae.</title>
        <authorList>
            <person name="Martin-Rodriguez A.J."/>
        </authorList>
    </citation>
    <scope>NUCLEOTIDE SEQUENCE [LARGE SCALE GENOMIC DNA]</scope>
    <source>
        <strain evidence="5 6">DSM 17177</strain>
    </source>
</reference>